<evidence type="ECO:0000256" key="2">
    <source>
        <dbReference type="ARBA" id="ARBA00002933"/>
    </source>
</evidence>
<dbReference type="GO" id="GO:0035485">
    <property type="term" value="F:adenine/guanine mispair binding"/>
    <property type="evidence" value="ECO:0007669"/>
    <property type="project" value="TreeGrafter"/>
</dbReference>
<evidence type="ECO:0000256" key="1">
    <source>
        <dbReference type="ARBA" id="ARBA00000843"/>
    </source>
</evidence>
<dbReference type="InterPro" id="IPR044298">
    <property type="entry name" value="MIG/MutY"/>
</dbReference>
<dbReference type="SMART" id="SM00478">
    <property type="entry name" value="ENDO3c"/>
    <property type="match status" value="1"/>
</dbReference>
<dbReference type="EC" id="3.2.2.31" evidence="4 14"/>
<feature type="region of interest" description="Disordered" evidence="15">
    <location>
        <begin position="180"/>
        <end position="200"/>
    </location>
</feature>
<evidence type="ECO:0000256" key="3">
    <source>
        <dbReference type="ARBA" id="ARBA00008343"/>
    </source>
</evidence>
<dbReference type="Pfam" id="PF10576">
    <property type="entry name" value="EndIII_4Fe-2S"/>
    <property type="match status" value="1"/>
</dbReference>
<evidence type="ECO:0000313" key="18">
    <source>
        <dbReference type="Proteomes" id="UP000053586"/>
    </source>
</evidence>
<comment type="function">
    <text evidence="2">Adenine glycosylase active on G-A mispairs. MutY also corrects error-prone DNA synthesis past GO lesions which are due to the oxidatively damaged form of guanine: 7,8-dihydro-8-oxoguanine (8-oxo-dGTP).</text>
</comment>
<dbReference type="GO" id="GO:0032357">
    <property type="term" value="F:oxidized purine DNA binding"/>
    <property type="evidence" value="ECO:0007669"/>
    <property type="project" value="TreeGrafter"/>
</dbReference>
<keyword evidence="7" id="KW-0479">Metal-binding</keyword>
<keyword evidence="11" id="KW-0411">Iron-sulfur</keyword>
<accession>H5TCK0</accession>
<dbReference type="SUPFAM" id="SSF55811">
    <property type="entry name" value="Nudix"/>
    <property type="match status" value="1"/>
</dbReference>
<dbReference type="GO" id="GO:0000701">
    <property type="term" value="F:purine-specific mismatch base pair DNA N-glycosylase activity"/>
    <property type="evidence" value="ECO:0007669"/>
    <property type="project" value="UniProtKB-EC"/>
</dbReference>
<dbReference type="InterPro" id="IPR015797">
    <property type="entry name" value="NUDIX_hydrolase-like_dom_sf"/>
</dbReference>
<dbReference type="AlphaFoldDB" id="H5TCK0"/>
<dbReference type="InterPro" id="IPR029119">
    <property type="entry name" value="MutY_C"/>
</dbReference>
<dbReference type="FunFam" id="1.10.340.30:FF:000002">
    <property type="entry name" value="Adenine DNA glycosylase"/>
    <property type="match status" value="1"/>
</dbReference>
<reference evidence="17 18" key="2">
    <citation type="journal article" date="2017" name="Antonie Van Leeuwenhoek">
        <title>Rhizobium rhizosphaerae sp. nov., a novel species isolated from rice rhizosphere.</title>
        <authorList>
            <person name="Zhao J.J."/>
            <person name="Zhang J."/>
            <person name="Zhang R.J."/>
            <person name="Zhang C.W."/>
            <person name="Yin H.Q."/>
            <person name="Zhang X.X."/>
        </authorList>
    </citation>
    <scope>NUCLEOTIDE SEQUENCE [LARGE SCALE GENOMIC DNA]</scope>
    <source>
        <strain evidence="17 18">ACAM 611</strain>
    </source>
</reference>
<evidence type="ECO:0000256" key="6">
    <source>
        <dbReference type="ARBA" id="ARBA00022485"/>
    </source>
</evidence>
<keyword evidence="10 14" id="KW-0408">Iron</keyword>
<evidence type="ECO:0000256" key="9">
    <source>
        <dbReference type="ARBA" id="ARBA00022801"/>
    </source>
</evidence>
<dbReference type="Gene3D" id="1.10.1670.10">
    <property type="entry name" value="Helix-hairpin-Helix base-excision DNA repair enzymes (C-terminal)"/>
    <property type="match status" value="1"/>
</dbReference>
<comment type="cofactor">
    <cofactor evidence="14">
        <name>[4Fe-4S] cluster</name>
        <dbReference type="ChEBI" id="CHEBI:49883"/>
    </cofactor>
    <text evidence="14">Binds 1 [4Fe-4S] cluster.</text>
</comment>
<comment type="catalytic activity">
    <reaction evidence="1 14">
        <text>Hydrolyzes free adenine bases from 7,8-dihydro-8-oxoguanine:adenine mismatched double-stranded DNA, leaving an apurinic site.</text>
        <dbReference type="EC" id="3.2.2.31"/>
    </reaction>
</comment>
<keyword evidence="6" id="KW-0004">4Fe-4S</keyword>
<dbReference type="PROSITE" id="PS01155">
    <property type="entry name" value="ENDONUCLEASE_III_2"/>
    <property type="match status" value="1"/>
</dbReference>
<evidence type="ECO:0000256" key="11">
    <source>
        <dbReference type="ARBA" id="ARBA00023014"/>
    </source>
</evidence>
<evidence type="ECO:0000256" key="5">
    <source>
        <dbReference type="ARBA" id="ARBA00022023"/>
    </source>
</evidence>
<dbReference type="InterPro" id="IPR011257">
    <property type="entry name" value="DNA_glycosylase"/>
</dbReference>
<evidence type="ECO:0000259" key="16">
    <source>
        <dbReference type="SMART" id="SM00478"/>
    </source>
</evidence>
<dbReference type="STRING" id="56804.BAE46_07290"/>
<dbReference type="SUPFAM" id="SSF48150">
    <property type="entry name" value="DNA-glycosylase"/>
    <property type="match status" value="1"/>
</dbReference>
<evidence type="ECO:0000256" key="14">
    <source>
        <dbReference type="RuleBase" id="RU365096"/>
    </source>
</evidence>
<dbReference type="InterPro" id="IPR003265">
    <property type="entry name" value="HhH-GPD_domain"/>
</dbReference>
<organism evidence="17 18">
    <name type="scientific">Glaciecola punicea ACAM 611</name>
    <dbReference type="NCBI Taxonomy" id="1121923"/>
    <lineage>
        <taxon>Bacteria</taxon>
        <taxon>Pseudomonadati</taxon>
        <taxon>Pseudomonadota</taxon>
        <taxon>Gammaproteobacteria</taxon>
        <taxon>Alteromonadales</taxon>
        <taxon>Alteromonadaceae</taxon>
        <taxon>Glaciecola</taxon>
    </lineage>
</organism>
<evidence type="ECO:0000256" key="13">
    <source>
        <dbReference type="ARBA" id="ARBA00023295"/>
    </source>
</evidence>
<dbReference type="InterPro" id="IPR004036">
    <property type="entry name" value="Endonuclease-III-like_CS2"/>
</dbReference>
<dbReference type="SMART" id="SM00525">
    <property type="entry name" value="FES"/>
    <property type="match status" value="1"/>
</dbReference>
<dbReference type="Pfam" id="PF14815">
    <property type="entry name" value="NUDIX_4"/>
    <property type="match status" value="1"/>
</dbReference>
<gene>
    <name evidence="17" type="primary">mutY</name>
    <name evidence="17" type="ORF">GPUN_1912</name>
</gene>
<comment type="caution">
    <text evidence="17">The sequence shown here is derived from an EMBL/GenBank/DDBJ whole genome shotgun (WGS) entry which is preliminary data.</text>
</comment>
<dbReference type="CDD" id="cd03431">
    <property type="entry name" value="NUDIX_DNA_Glycosylase_C-MutY"/>
    <property type="match status" value="1"/>
</dbReference>
<dbReference type="InterPro" id="IPR000445">
    <property type="entry name" value="HhH_motif"/>
</dbReference>
<dbReference type="GO" id="GO:0046872">
    <property type="term" value="F:metal ion binding"/>
    <property type="evidence" value="ECO:0007669"/>
    <property type="project" value="UniProtKB-UniRule"/>
</dbReference>
<evidence type="ECO:0000256" key="4">
    <source>
        <dbReference type="ARBA" id="ARBA00012045"/>
    </source>
</evidence>
<feature type="compositionally biased region" description="Acidic residues" evidence="15">
    <location>
        <begin position="189"/>
        <end position="200"/>
    </location>
</feature>
<dbReference type="GO" id="GO:0006284">
    <property type="term" value="P:base-excision repair"/>
    <property type="evidence" value="ECO:0007669"/>
    <property type="project" value="UniProtKB-UniRule"/>
</dbReference>
<dbReference type="PANTHER" id="PTHR42944">
    <property type="entry name" value="ADENINE DNA GLYCOSYLASE"/>
    <property type="match status" value="1"/>
</dbReference>
<protein>
    <recommendedName>
        <fullName evidence="5 14">Adenine DNA glycosylase</fullName>
        <ecNumber evidence="4 14">3.2.2.31</ecNumber>
    </recommendedName>
</protein>
<keyword evidence="12" id="KW-0234">DNA repair</keyword>
<dbReference type="Pfam" id="PF00730">
    <property type="entry name" value="HhH-GPD"/>
    <property type="match status" value="1"/>
</dbReference>
<dbReference type="EMBL" id="BAET01000020">
    <property type="protein sequence ID" value="GAB56027.1"/>
    <property type="molecule type" value="Genomic_DNA"/>
</dbReference>
<dbReference type="InterPro" id="IPR023170">
    <property type="entry name" value="HhH_base_excis_C"/>
</dbReference>
<evidence type="ECO:0000256" key="8">
    <source>
        <dbReference type="ARBA" id="ARBA00022763"/>
    </source>
</evidence>
<dbReference type="GO" id="GO:0051539">
    <property type="term" value="F:4 iron, 4 sulfur cluster binding"/>
    <property type="evidence" value="ECO:0007669"/>
    <property type="project" value="UniProtKB-UniRule"/>
</dbReference>
<dbReference type="PROSITE" id="PS00764">
    <property type="entry name" value="ENDONUCLEASE_III_1"/>
    <property type="match status" value="1"/>
</dbReference>
<dbReference type="InterPro" id="IPR004035">
    <property type="entry name" value="Endouclease-III_FeS-bd_BS"/>
</dbReference>
<evidence type="ECO:0000313" key="17">
    <source>
        <dbReference type="EMBL" id="GAB56027.1"/>
    </source>
</evidence>
<dbReference type="RefSeq" id="WP_006005738.1">
    <property type="nucleotide sequence ID" value="NZ_BAET01000020.1"/>
</dbReference>
<feature type="domain" description="HhH-GPD" evidence="16">
    <location>
        <begin position="43"/>
        <end position="227"/>
    </location>
</feature>
<dbReference type="GO" id="GO:0006298">
    <property type="term" value="P:mismatch repair"/>
    <property type="evidence" value="ECO:0007669"/>
    <property type="project" value="TreeGrafter"/>
</dbReference>
<dbReference type="Gene3D" id="3.90.79.10">
    <property type="entry name" value="Nucleoside Triphosphate Pyrophosphohydrolase"/>
    <property type="match status" value="1"/>
</dbReference>
<dbReference type="PANTHER" id="PTHR42944:SF1">
    <property type="entry name" value="ADENINE DNA GLYCOSYLASE"/>
    <property type="match status" value="1"/>
</dbReference>
<reference evidence="17 18" key="1">
    <citation type="journal article" date="2012" name="J. Bacteriol.">
        <title>Genome sequence of proteorhodopsin-containing sea ice bacterium Glaciecola punicea ACAM 611T.</title>
        <authorList>
            <person name="Qin Q.-L."/>
            <person name="Xie B.-B."/>
            <person name="Shu Y.-L."/>
            <person name="Rong J.-C."/>
            <person name="Zhao D.-L."/>
            <person name="Zhang X.-Y."/>
            <person name="Chen X.-L."/>
            <person name="Zhou B.-C."/>
            <person name="Zhanga Y.-Z."/>
        </authorList>
    </citation>
    <scope>NUCLEOTIDE SEQUENCE [LARGE SCALE GENOMIC DNA]</scope>
    <source>
        <strain evidence="17 18">ACAM 611</strain>
    </source>
</reference>
<name>H5TCK0_9ALTE</name>
<evidence type="ECO:0000256" key="15">
    <source>
        <dbReference type="SAM" id="MobiDB-lite"/>
    </source>
</evidence>
<proteinExistence type="inferred from homology"/>
<keyword evidence="8 14" id="KW-0227">DNA damage</keyword>
<keyword evidence="9 17" id="KW-0378">Hydrolase</keyword>
<dbReference type="CDD" id="cd00056">
    <property type="entry name" value="ENDO3c"/>
    <property type="match status" value="1"/>
</dbReference>
<evidence type="ECO:0000256" key="12">
    <source>
        <dbReference type="ARBA" id="ARBA00023204"/>
    </source>
</evidence>
<dbReference type="eggNOG" id="COG1194">
    <property type="taxonomic scope" value="Bacteria"/>
</dbReference>
<dbReference type="OrthoDB" id="9802365at2"/>
<dbReference type="Pfam" id="PF00633">
    <property type="entry name" value="HHH"/>
    <property type="match status" value="1"/>
</dbReference>
<keyword evidence="18" id="KW-1185">Reference proteome</keyword>
<evidence type="ECO:0000256" key="7">
    <source>
        <dbReference type="ARBA" id="ARBA00022723"/>
    </source>
</evidence>
<dbReference type="GO" id="GO:0034039">
    <property type="term" value="F:8-oxo-7,8-dihydroguanine DNA N-glycosylase activity"/>
    <property type="evidence" value="ECO:0007669"/>
    <property type="project" value="TreeGrafter"/>
</dbReference>
<evidence type="ECO:0000256" key="10">
    <source>
        <dbReference type="ARBA" id="ARBA00023004"/>
    </source>
</evidence>
<sequence length="419" mass="47314">MPNKLPPFNFSQHLLAWFDQHGRKHLPWQQQKSRYSVWVSEIMLQQTQVSAVIPYYERFIQRFPSVIDLANATQDEVLHLWTGLGYYARARNMHKAAQRVRDEFGGIFPKDFDEVLSLSGIGRSTASAVLSLASNQPYVILDGNVKRVLARFFAVEGWPGNKKVEDAMWIMAESLKPSTPKLTKVSDKDDYDNVSDATSEDDLPLSISDDKLRFDDYTQAIMDLGATLCTRSKPKCDECPLQSHCLAFAQGRQQELPHKKPKKAIPTKYTYMLIPFTSGSILMHKRPSSGIWGGLWGFYESQEPLETLKGTFNASLPAELASLLVDKKPQIKALEPFTHTFSHFHLHISPILIELESVKQLQQSSATLAFNEPAPQSEVEIETPSSTDVKSLWFNIQEASKVGLAAPTVKIIKQIQLMY</sequence>
<comment type="similarity">
    <text evidence="3 14">Belongs to the Nth/MutY family.</text>
</comment>
<dbReference type="Gene3D" id="1.10.340.30">
    <property type="entry name" value="Hypothetical protein, domain 2"/>
    <property type="match status" value="1"/>
</dbReference>
<keyword evidence="13 14" id="KW-0326">Glycosidase</keyword>
<dbReference type="Proteomes" id="UP000053586">
    <property type="component" value="Unassembled WGS sequence"/>
</dbReference>
<dbReference type="InterPro" id="IPR003651">
    <property type="entry name" value="Endonuclease3_FeS-loop_motif"/>
</dbReference>